<evidence type="ECO:0000313" key="2">
    <source>
        <dbReference type="Proteomes" id="UP001595818"/>
    </source>
</evidence>
<gene>
    <name evidence="1" type="ORF">ACFPFU_09330</name>
</gene>
<comment type="caution">
    <text evidence="1">The sequence shown here is derived from an EMBL/GenBank/DDBJ whole genome shotgun (WGS) entry which is preliminary data.</text>
</comment>
<sequence length="215" mass="24817">MHKQKTETLIQALDLEKIDIEPGFELEVRQKHLEGKGKELLNEVYTELGGNDKSPILGRLKIDFKVGRHFFVYDDAYHFNRYRLQTLKSAVYSVFNFQWKTQYLRLCRSHERECLLSGLQERIWEGPPLAGQCFGRSEEPGDLSGNGSSGWKLNAYNDVQYDLISRLQGYRIIRIPAYENLMIGGSLKKIDQLLLSPNEATLKAIATWLLRKTAH</sequence>
<dbReference type="RefSeq" id="WP_377063777.1">
    <property type="nucleotide sequence ID" value="NZ_JBHSJJ010000004.1"/>
</dbReference>
<name>A0ABV9T060_9BACT</name>
<keyword evidence="2" id="KW-1185">Reference proteome</keyword>
<proteinExistence type="predicted"/>
<organism evidence="1 2">
    <name type="scientific">Negadavirga shengliensis</name>
    <dbReference type="NCBI Taxonomy" id="1389218"/>
    <lineage>
        <taxon>Bacteria</taxon>
        <taxon>Pseudomonadati</taxon>
        <taxon>Bacteroidota</taxon>
        <taxon>Cytophagia</taxon>
        <taxon>Cytophagales</taxon>
        <taxon>Cyclobacteriaceae</taxon>
        <taxon>Negadavirga</taxon>
    </lineage>
</organism>
<reference evidence="2" key="1">
    <citation type="journal article" date="2019" name="Int. J. Syst. Evol. Microbiol.">
        <title>The Global Catalogue of Microorganisms (GCM) 10K type strain sequencing project: providing services to taxonomists for standard genome sequencing and annotation.</title>
        <authorList>
            <consortium name="The Broad Institute Genomics Platform"/>
            <consortium name="The Broad Institute Genome Sequencing Center for Infectious Disease"/>
            <person name="Wu L."/>
            <person name="Ma J."/>
        </authorList>
    </citation>
    <scope>NUCLEOTIDE SEQUENCE [LARGE SCALE GENOMIC DNA]</scope>
    <source>
        <strain evidence="2">CGMCC 4.7466</strain>
    </source>
</reference>
<accession>A0ABV9T060</accession>
<dbReference type="Pfam" id="PF23913">
    <property type="entry name" value="DUF7255"/>
    <property type="match status" value="1"/>
</dbReference>
<protein>
    <submittedName>
        <fullName evidence="1">Uncharacterized protein</fullName>
    </submittedName>
</protein>
<dbReference type="EMBL" id="JBHSJJ010000004">
    <property type="protein sequence ID" value="MFC4871887.1"/>
    <property type="molecule type" value="Genomic_DNA"/>
</dbReference>
<dbReference type="InterPro" id="IPR055679">
    <property type="entry name" value="DUF7255"/>
</dbReference>
<evidence type="ECO:0000313" key="1">
    <source>
        <dbReference type="EMBL" id="MFC4871887.1"/>
    </source>
</evidence>
<dbReference type="Proteomes" id="UP001595818">
    <property type="component" value="Unassembled WGS sequence"/>
</dbReference>